<reference evidence="5" key="1">
    <citation type="submission" date="2025-08" db="UniProtKB">
        <authorList>
            <consortium name="RefSeq"/>
        </authorList>
    </citation>
    <scope>IDENTIFICATION</scope>
    <source>
        <tissue evidence="5">Testes</tissue>
    </source>
</reference>
<dbReference type="InterPro" id="IPR033562">
    <property type="entry name" value="PLPL"/>
</dbReference>
<keyword evidence="4" id="KW-1185">Reference proteome</keyword>
<evidence type="ECO:0000256" key="2">
    <source>
        <dbReference type="PROSITE-ProRule" id="PRU01161"/>
    </source>
</evidence>
<feature type="domain" description="PNPLA" evidence="3">
    <location>
        <begin position="11"/>
        <end position="221"/>
    </location>
</feature>
<comment type="caution">
    <text evidence="2">Lacks conserved residue(s) required for the propagation of feature annotation.</text>
</comment>
<sequence>MSDEAHRRMNLAFGGGIFLGTYQLGVAKAFYNNGQALLDHVECYSGVSSGVIAAALLLLCPDKIGEYIAHAKVLADEIRKRGGLSPELKPSLADRLKKVLVSILPEDAYQKATGRLCITATPFKKMKHDYTMPVYWGDGTSWMRYGLSKGTTALDIFKKLTVFPENKLHPITEYKDNEYLINAIIGATYIPLWGGPEFPEFDDLCWMDAGFTNNLPRTDCFSNDYKTISISPYMGDNLSICPAKNINGVERDPTFFTGQPLDWSIWNLTRAKDALYPQSGETLHEYYEYGFFDTDRFLRRLVRD</sequence>
<accession>A0ABM0GII2</accession>
<dbReference type="GeneID" id="100374151"/>
<dbReference type="Gene3D" id="3.40.1090.10">
    <property type="entry name" value="Cytosolic phospholipase A2 catalytic domain"/>
    <property type="match status" value="1"/>
</dbReference>
<keyword evidence="2" id="KW-0442">Lipid degradation</keyword>
<gene>
    <name evidence="5" type="primary">LOC100374151</name>
</gene>
<feature type="short sequence motif" description="GXSXG" evidence="2">
    <location>
        <begin position="46"/>
        <end position="50"/>
    </location>
</feature>
<dbReference type="PANTHER" id="PTHR12406">
    <property type="entry name" value="CALCIUM-INDEPENDENT PHOSPHOLIPASE A2 IPLA2 -RELATED"/>
    <property type="match status" value="1"/>
</dbReference>
<dbReference type="PROSITE" id="PS51635">
    <property type="entry name" value="PNPLA"/>
    <property type="match status" value="1"/>
</dbReference>
<dbReference type="InterPro" id="IPR002641">
    <property type="entry name" value="PNPLA_dom"/>
</dbReference>
<dbReference type="PANTHER" id="PTHR12406:SF7">
    <property type="entry name" value="PATATIN-LIKE PHOSPHOLIPASE DOMAIN-CONTAINING PROTEIN 4"/>
    <property type="match status" value="1"/>
</dbReference>
<name>A0ABM0GII2_SACKO</name>
<dbReference type="InterPro" id="IPR016035">
    <property type="entry name" value="Acyl_Trfase/lysoPLipase"/>
</dbReference>
<evidence type="ECO:0000313" key="4">
    <source>
        <dbReference type="Proteomes" id="UP000694865"/>
    </source>
</evidence>
<protein>
    <submittedName>
        <fullName evidence="5">Patatin-like phospholipase domain-containing protein 1-like</fullName>
    </submittedName>
</protein>
<dbReference type="Proteomes" id="UP000694865">
    <property type="component" value="Unplaced"/>
</dbReference>
<feature type="active site" description="Nucleophile" evidence="2">
    <location>
        <position position="48"/>
    </location>
</feature>
<organism evidence="4 5">
    <name type="scientific">Saccoglossus kowalevskii</name>
    <name type="common">Acorn worm</name>
    <dbReference type="NCBI Taxonomy" id="10224"/>
    <lineage>
        <taxon>Eukaryota</taxon>
        <taxon>Metazoa</taxon>
        <taxon>Hemichordata</taxon>
        <taxon>Enteropneusta</taxon>
        <taxon>Harrimaniidae</taxon>
        <taxon>Saccoglossus</taxon>
    </lineage>
</organism>
<feature type="active site" description="Proton acceptor" evidence="2">
    <location>
        <position position="208"/>
    </location>
</feature>
<evidence type="ECO:0000256" key="1">
    <source>
        <dbReference type="ARBA" id="ARBA00023098"/>
    </source>
</evidence>
<keyword evidence="1 2" id="KW-0443">Lipid metabolism</keyword>
<proteinExistence type="predicted"/>
<evidence type="ECO:0000313" key="5">
    <source>
        <dbReference type="RefSeq" id="XP_002730572.1"/>
    </source>
</evidence>
<keyword evidence="2" id="KW-0378">Hydrolase</keyword>
<dbReference type="SUPFAM" id="SSF52151">
    <property type="entry name" value="FabD/lysophospholipase-like"/>
    <property type="match status" value="1"/>
</dbReference>
<evidence type="ECO:0000259" key="3">
    <source>
        <dbReference type="PROSITE" id="PS51635"/>
    </source>
</evidence>
<dbReference type="Pfam" id="PF01734">
    <property type="entry name" value="Patatin"/>
    <property type="match status" value="1"/>
</dbReference>
<dbReference type="RefSeq" id="XP_002730572.1">
    <property type="nucleotide sequence ID" value="XM_002730526.2"/>
</dbReference>